<proteinExistence type="predicted"/>
<accession>A0A7J9MTF8</accession>
<keyword evidence="2" id="KW-1185">Reference proteome</keyword>
<protein>
    <submittedName>
        <fullName evidence="1">Uncharacterized protein</fullName>
    </submittedName>
</protein>
<dbReference type="OrthoDB" id="10257263at2759"/>
<evidence type="ECO:0000313" key="2">
    <source>
        <dbReference type="Proteomes" id="UP000593576"/>
    </source>
</evidence>
<reference evidence="1 2" key="1">
    <citation type="journal article" date="2019" name="Genome Biol. Evol.">
        <title>Insights into the evolution of the New World diploid cottons (Gossypium, subgenus Houzingenia) based on genome sequencing.</title>
        <authorList>
            <person name="Grover C.E."/>
            <person name="Arick M.A. 2nd"/>
            <person name="Thrash A."/>
            <person name="Conover J.L."/>
            <person name="Sanders W.S."/>
            <person name="Peterson D.G."/>
            <person name="Frelichowski J.E."/>
            <person name="Scheffler J.A."/>
            <person name="Scheffler B.E."/>
            <person name="Wendel J.F."/>
        </authorList>
    </citation>
    <scope>NUCLEOTIDE SEQUENCE [LARGE SCALE GENOMIC DNA]</scope>
    <source>
        <strain evidence="1">1</strain>
        <tissue evidence="1">Leaf</tissue>
    </source>
</reference>
<evidence type="ECO:0000313" key="1">
    <source>
        <dbReference type="EMBL" id="MBA0874224.1"/>
    </source>
</evidence>
<name>A0A7J9MTF8_GOSSC</name>
<dbReference type="Proteomes" id="UP000593576">
    <property type="component" value="Unassembled WGS sequence"/>
</dbReference>
<dbReference type="AlphaFoldDB" id="A0A7J9MTF8"/>
<sequence>MMNFWKQLWMQQRWCGTVGC</sequence>
<dbReference type="EMBL" id="JABFAF010000013">
    <property type="protein sequence ID" value="MBA0874224.1"/>
    <property type="molecule type" value="Genomic_DNA"/>
</dbReference>
<gene>
    <name evidence="1" type="ORF">Goshw_013735</name>
</gene>
<comment type="caution">
    <text evidence="1">The sequence shown here is derived from an EMBL/GenBank/DDBJ whole genome shotgun (WGS) entry which is preliminary data.</text>
</comment>
<organism evidence="1 2">
    <name type="scientific">Gossypium schwendimanii</name>
    <name type="common">Cotton</name>
    <dbReference type="NCBI Taxonomy" id="34291"/>
    <lineage>
        <taxon>Eukaryota</taxon>
        <taxon>Viridiplantae</taxon>
        <taxon>Streptophyta</taxon>
        <taxon>Embryophyta</taxon>
        <taxon>Tracheophyta</taxon>
        <taxon>Spermatophyta</taxon>
        <taxon>Magnoliopsida</taxon>
        <taxon>eudicotyledons</taxon>
        <taxon>Gunneridae</taxon>
        <taxon>Pentapetalae</taxon>
        <taxon>rosids</taxon>
        <taxon>malvids</taxon>
        <taxon>Malvales</taxon>
        <taxon>Malvaceae</taxon>
        <taxon>Malvoideae</taxon>
        <taxon>Gossypium</taxon>
    </lineage>
</organism>